<comment type="caution">
    <text evidence="3">The sequence shown here is derived from an EMBL/GenBank/DDBJ whole genome shotgun (WGS) entry which is preliminary data.</text>
</comment>
<feature type="region of interest" description="Disordered" evidence="1">
    <location>
        <begin position="234"/>
        <end position="255"/>
    </location>
</feature>
<accession>A0ABV4HVW2</accession>
<evidence type="ECO:0000313" key="3">
    <source>
        <dbReference type="EMBL" id="MEZ0475490.1"/>
    </source>
</evidence>
<organism evidence="3 4">
    <name type="scientific">Luteimonas salinilitoris</name>
    <dbReference type="NCBI Taxonomy" id="3237697"/>
    <lineage>
        <taxon>Bacteria</taxon>
        <taxon>Pseudomonadati</taxon>
        <taxon>Pseudomonadota</taxon>
        <taxon>Gammaproteobacteria</taxon>
        <taxon>Lysobacterales</taxon>
        <taxon>Lysobacteraceae</taxon>
        <taxon>Luteimonas</taxon>
    </lineage>
</organism>
<gene>
    <name evidence="3" type="ORF">AB6713_12835</name>
</gene>
<keyword evidence="4" id="KW-1185">Reference proteome</keyword>
<sequence length="255" mass="28102">MMRDLVGYAIARARHGLGHRHGQAARTEVPPRNACDDMAVRQTNRIRFRPPFLRKGWATVNAMPAGELLQACLFAGADEAYAVLDGCRTPDLPRQLRLAGAEYWCLLSEGLDPVLTECAPYLVRLHREAAQVTAVLRTCWDRHGGIALCPPAGSDGWPLREHLRAWLRIPRPGGGNRSFRFYDPCALLTTLPAMVPERRNAFLAPLGRLYVEGATPDSLVEFRRGECAQGRLLPVPARSPSKAHASDAPRTANLA</sequence>
<dbReference type="Proteomes" id="UP001566331">
    <property type="component" value="Unassembled WGS sequence"/>
</dbReference>
<dbReference type="InterPro" id="IPR025391">
    <property type="entry name" value="DUF4123"/>
</dbReference>
<feature type="domain" description="DUF4123" evidence="2">
    <location>
        <begin position="81"/>
        <end position="200"/>
    </location>
</feature>
<dbReference type="EMBL" id="JBFWIC010000017">
    <property type="protein sequence ID" value="MEZ0475490.1"/>
    <property type="molecule type" value="Genomic_DNA"/>
</dbReference>
<reference evidence="3 4" key="1">
    <citation type="submission" date="2024-07" db="EMBL/GenBank/DDBJ databases">
        <title>Luteimonas salilacus sp. nov., isolated from the shore soil of Salt Lake in Tibet of China.</title>
        <authorList>
            <person name="Zhang X."/>
            <person name="Li A."/>
        </authorList>
    </citation>
    <scope>NUCLEOTIDE SEQUENCE [LARGE SCALE GENOMIC DNA]</scope>
    <source>
        <strain evidence="3 4">B3-2-R+30</strain>
    </source>
</reference>
<evidence type="ECO:0000313" key="4">
    <source>
        <dbReference type="Proteomes" id="UP001566331"/>
    </source>
</evidence>
<dbReference type="RefSeq" id="WP_370562490.1">
    <property type="nucleotide sequence ID" value="NZ_JBFWIB010000002.1"/>
</dbReference>
<proteinExistence type="predicted"/>
<evidence type="ECO:0000259" key="2">
    <source>
        <dbReference type="Pfam" id="PF13503"/>
    </source>
</evidence>
<name>A0ABV4HVW2_9GAMM</name>
<protein>
    <submittedName>
        <fullName evidence="3">DUF4123 domain-containing protein</fullName>
    </submittedName>
</protein>
<dbReference type="Pfam" id="PF13503">
    <property type="entry name" value="DUF4123"/>
    <property type="match status" value="1"/>
</dbReference>
<evidence type="ECO:0000256" key="1">
    <source>
        <dbReference type="SAM" id="MobiDB-lite"/>
    </source>
</evidence>